<comment type="subcellular location">
    <subcellularLocation>
        <location evidence="1">Cell membrane</location>
        <topology evidence="1">Multi-pass membrane protein</topology>
    </subcellularLocation>
</comment>
<evidence type="ECO:0000256" key="1">
    <source>
        <dbReference type="HAMAP-Rule" id="MF_02088"/>
    </source>
</evidence>
<dbReference type="InterPro" id="IPR003744">
    <property type="entry name" value="YhhQ"/>
</dbReference>
<keyword evidence="1" id="KW-0812">Transmembrane</keyword>
<feature type="transmembrane region" description="Helical" evidence="1">
    <location>
        <begin position="69"/>
        <end position="90"/>
    </location>
</feature>
<name>A0A2H0NE40_9BACT</name>
<keyword evidence="1" id="KW-0472">Membrane</keyword>
<dbReference type="GO" id="GO:0022857">
    <property type="term" value="F:transmembrane transporter activity"/>
    <property type="evidence" value="ECO:0007669"/>
    <property type="project" value="UniProtKB-UniRule"/>
</dbReference>
<feature type="transmembrane region" description="Helical" evidence="1">
    <location>
        <begin position="152"/>
        <end position="171"/>
    </location>
</feature>
<reference evidence="2 3" key="1">
    <citation type="submission" date="2017-09" db="EMBL/GenBank/DDBJ databases">
        <title>Depth-based differentiation of microbial function through sediment-hosted aquifers and enrichment of novel symbionts in the deep terrestrial subsurface.</title>
        <authorList>
            <person name="Probst A.J."/>
            <person name="Ladd B."/>
            <person name="Jarett J.K."/>
            <person name="Geller-Mcgrath D.E."/>
            <person name="Sieber C.M."/>
            <person name="Emerson J.B."/>
            <person name="Anantharaman K."/>
            <person name="Thomas B.C."/>
            <person name="Malmstrom R."/>
            <person name="Stieglmeier M."/>
            <person name="Klingl A."/>
            <person name="Woyke T."/>
            <person name="Ryan C.M."/>
            <person name="Banfield J.F."/>
        </authorList>
    </citation>
    <scope>NUCLEOTIDE SEQUENCE [LARGE SCALE GENOMIC DNA]</scope>
    <source>
        <strain evidence="2">CG11_big_fil_rev_8_21_14_0_20_36_20</strain>
    </source>
</reference>
<gene>
    <name evidence="2" type="ORF">COV55_01745</name>
</gene>
<dbReference type="HAMAP" id="MF_02088">
    <property type="entry name" value="Q_prec_transport"/>
    <property type="match status" value="1"/>
</dbReference>
<protein>
    <recommendedName>
        <fullName evidence="1">Probable queuosine precursor transporter</fullName>
        <shortName evidence="1">Q precursor transporter</shortName>
    </recommendedName>
</protein>
<dbReference type="AlphaFoldDB" id="A0A2H0NE40"/>
<dbReference type="PANTHER" id="PTHR34300">
    <property type="entry name" value="QUEUOSINE PRECURSOR TRANSPORTER-RELATED"/>
    <property type="match status" value="1"/>
</dbReference>
<feature type="transmembrane region" description="Helical" evidence="1">
    <location>
        <begin position="110"/>
        <end position="131"/>
    </location>
</feature>
<dbReference type="Pfam" id="PF02592">
    <property type="entry name" value="Vut_1"/>
    <property type="match status" value="1"/>
</dbReference>
<dbReference type="Proteomes" id="UP000230564">
    <property type="component" value="Unassembled WGS sequence"/>
</dbReference>
<dbReference type="EMBL" id="PCWQ01000007">
    <property type="protein sequence ID" value="PIR07134.1"/>
    <property type="molecule type" value="Genomic_DNA"/>
</dbReference>
<feature type="transmembrane region" description="Helical" evidence="1">
    <location>
        <begin position="40"/>
        <end position="57"/>
    </location>
</feature>
<sequence>MKIKLSQEQKINLLQTVFIAFIILANLVGAKVINLGPIDVSVAVWLMPVLFLITDILTEIKGPQFVRQLIWSTSFVLIISLVVIQIMVHLQPAERFINNESYVTTFQNSSRMILASVIAFVISQIHDVWAFDFWKRKTHGKHLWLRNNLSTIVSQFIDTVIFMFLAFYYLTPKFDFVYIWQLILPYYLLKLILALGDTPFAYLGVRWLRKK</sequence>
<proteinExistence type="inferred from homology"/>
<keyword evidence="1" id="KW-1003">Cell membrane</keyword>
<comment type="similarity">
    <text evidence="1">Belongs to the vitamin uptake transporter (VUT/ECF) (TC 2.A.88) family. Q precursor transporter subfamily.</text>
</comment>
<comment type="function">
    <text evidence="1">Involved in the import of queuosine (Q) precursors, required for Q precursor salvage.</text>
</comment>
<feature type="transmembrane region" description="Helical" evidence="1">
    <location>
        <begin position="12"/>
        <end position="34"/>
    </location>
</feature>
<dbReference type="GO" id="GO:0005886">
    <property type="term" value="C:plasma membrane"/>
    <property type="evidence" value="ECO:0007669"/>
    <property type="project" value="UniProtKB-SubCell"/>
</dbReference>
<organism evidence="2 3">
    <name type="scientific">Candidatus Komeilibacteria bacterium CG11_big_fil_rev_8_21_14_0_20_36_20</name>
    <dbReference type="NCBI Taxonomy" id="1974477"/>
    <lineage>
        <taxon>Bacteria</taxon>
        <taxon>Candidatus Komeiliibacteriota</taxon>
    </lineage>
</organism>
<comment type="caution">
    <text evidence="2">The sequence shown here is derived from an EMBL/GenBank/DDBJ whole genome shotgun (WGS) entry which is preliminary data.</text>
</comment>
<evidence type="ECO:0000313" key="3">
    <source>
        <dbReference type="Proteomes" id="UP000230564"/>
    </source>
</evidence>
<feature type="transmembrane region" description="Helical" evidence="1">
    <location>
        <begin position="183"/>
        <end position="205"/>
    </location>
</feature>
<accession>A0A2H0NE40</accession>
<evidence type="ECO:0000313" key="2">
    <source>
        <dbReference type="EMBL" id="PIR07134.1"/>
    </source>
</evidence>
<keyword evidence="1" id="KW-0813">Transport</keyword>
<dbReference type="NCBIfam" id="TIGR00697">
    <property type="entry name" value="queuosine precursor transporter"/>
    <property type="match status" value="1"/>
</dbReference>
<keyword evidence="1" id="KW-1133">Transmembrane helix</keyword>
<dbReference type="PANTHER" id="PTHR34300:SF2">
    <property type="entry name" value="QUEUOSINE PRECURSOR TRANSPORTER-RELATED"/>
    <property type="match status" value="1"/>
</dbReference>